<dbReference type="AlphaFoldDB" id="A0A5C5Z2F9"/>
<feature type="signal peptide" evidence="1">
    <location>
        <begin position="1"/>
        <end position="35"/>
    </location>
</feature>
<sequence length="310" mass="34685" precursor="true">MVGNFSGSYQRNRSIRTKIVLMTILLCVVASLGQAQDVVSAPCDLVTPVMTTGDPKPGKRVRQVAPEYVGTKVHHALYLPVDWTPGGKFPVIIEYTGNYWPPSHSTGKVEDANLGYGMSGGRGFIWVTMPCVEKNLTENALTKWGDRQATIDYCKINVPRICEQFGGDPGNVLVCGFSRGSIAISYIGLADNEIAALWKGFFTHDHFDGEREWNYPDCDRESALIRLARLEGRPVLVCSTRASQLRDQYLGDHSELARFTFLDVPTTCIFDIPEGKVMHPHTDLWMHKESEYRKQARDWIDNVINGDGDQ</sequence>
<feature type="chain" id="PRO_5022955192" description="Alpha/beta hydrolase family protein" evidence="1">
    <location>
        <begin position="36"/>
        <end position="310"/>
    </location>
</feature>
<evidence type="ECO:0008006" key="4">
    <source>
        <dbReference type="Google" id="ProtNLM"/>
    </source>
</evidence>
<reference evidence="2 3" key="1">
    <citation type="submission" date="2019-02" db="EMBL/GenBank/DDBJ databases">
        <title>Deep-cultivation of Planctomycetes and their phenomic and genomic characterization uncovers novel biology.</title>
        <authorList>
            <person name="Wiegand S."/>
            <person name="Jogler M."/>
            <person name="Boedeker C."/>
            <person name="Pinto D."/>
            <person name="Vollmers J."/>
            <person name="Rivas-Marin E."/>
            <person name="Kohn T."/>
            <person name="Peeters S.H."/>
            <person name="Heuer A."/>
            <person name="Rast P."/>
            <person name="Oberbeckmann S."/>
            <person name="Bunk B."/>
            <person name="Jeske O."/>
            <person name="Meyerdierks A."/>
            <person name="Storesund J.E."/>
            <person name="Kallscheuer N."/>
            <person name="Luecker S."/>
            <person name="Lage O.M."/>
            <person name="Pohl T."/>
            <person name="Merkel B.J."/>
            <person name="Hornburger P."/>
            <person name="Mueller R.-W."/>
            <person name="Bruemmer F."/>
            <person name="Labrenz M."/>
            <person name="Spormann A.M."/>
            <person name="Op Den Camp H."/>
            <person name="Overmann J."/>
            <person name="Amann R."/>
            <person name="Jetten M.S.M."/>
            <person name="Mascher T."/>
            <person name="Medema M.H."/>
            <person name="Devos D.P."/>
            <person name="Kaster A.-K."/>
            <person name="Ovreas L."/>
            <person name="Rohde M."/>
            <person name="Galperin M.Y."/>
            <person name="Jogler C."/>
        </authorList>
    </citation>
    <scope>NUCLEOTIDE SEQUENCE [LARGE SCALE GENOMIC DNA]</scope>
    <source>
        <strain evidence="2 3">CA13</strain>
    </source>
</reference>
<name>A0A5C5Z2F9_9BACT</name>
<dbReference type="OrthoDB" id="253099at2"/>
<proteinExistence type="predicted"/>
<gene>
    <name evidence="2" type="ORF">CA13_22390</name>
</gene>
<dbReference type="SUPFAM" id="SSF53474">
    <property type="entry name" value="alpha/beta-Hydrolases"/>
    <property type="match status" value="1"/>
</dbReference>
<evidence type="ECO:0000256" key="1">
    <source>
        <dbReference type="SAM" id="SignalP"/>
    </source>
</evidence>
<dbReference type="Proteomes" id="UP000315010">
    <property type="component" value="Unassembled WGS sequence"/>
</dbReference>
<keyword evidence="3" id="KW-1185">Reference proteome</keyword>
<keyword evidence="1" id="KW-0732">Signal</keyword>
<accession>A0A5C5Z2F9</accession>
<dbReference type="EMBL" id="SJPJ01000001">
    <property type="protein sequence ID" value="TWT80793.1"/>
    <property type="molecule type" value="Genomic_DNA"/>
</dbReference>
<dbReference type="InterPro" id="IPR029058">
    <property type="entry name" value="AB_hydrolase_fold"/>
</dbReference>
<comment type="caution">
    <text evidence="2">The sequence shown here is derived from an EMBL/GenBank/DDBJ whole genome shotgun (WGS) entry which is preliminary data.</text>
</comment>
<protein>
    <recommendedName>
        <fullName evidence="4">Alpha/beta hydrolase family protein</fullName>
    </recommendedName>
</protein>
<evidence type="ECO:0000313" key="2">
    <source>
        <dbReference type="EMBL" id="TWT80793.1"/>
    </source>
</evidence>
<dbReference type="Gene3D" id="3.40.50.1820">
    <property type="entry name" value="alpha/beta hydrolase"/>
    <property type="match status" value="1"/>
</dbReference>
<organism evidence="2 3">
    <name type="scientific">Novipirellula herctigrandis</name>
    <dbReference type="NCBI Taxonomy" id="2527986"/>
    <lineage>
        <taxon>Bacteria</taxon>
        <taxon>Pseudomonadati</taxon>
        <taxon>Planctomycetota</taxon>
        <taxon>Planctomycetia</taxon>
        <taxon>Pirellulales</taxon>
        <taxon>Pirellulaceae</taxon>
        <taxon>Novipirellula</taxon>
    </lineage>
</organism>
<evidence type="ECO:0000313" key="3">
    <source>
        <dbReference type="Proteomes" id="UP000315010"/>
    </source>
</evidence>